<organism evidence="2 3">
    <name type="scientific">Phascolarctobacterium succinatutens</name>
    <dbReference type="NCBI Taxonomy" id="626940"/>
    <lineage>
        <taxon>Bacteria</taxon>
        <taxon>Bacillati</taxon>
        <taxon>Bacillota</taxon>
        <taxon>Negativicutes</taxon>
        <taxon>Acidaminococcales</taxon>
        <taxon>Acidaminococcaceae</taxon>
        <taxon>Phascolarctobacterium</taxon>
    </lineage>
</organism>
<keyword evidence="1" id="KW-0812">Transmembrane</keyword>
<dbReference type="EMBL" id="MNTG01000044">
    <property type="protein sequence ID" value="OLA36570.1"/>
    <property type="molecule type" value="Genomic_DNA"/>
</dbReference>
<protein>
    <submittedName>
        <fullName evidence="2">Uncharacterized protein</fullName>
    </submittedName>
</protein>
<evidence type="ECO:0000313" key="2">
    <source>
        <dbReference type="EMBL" id="OLA36570.1"/>
    </source>
</evidence>
<name>A0A1Q6R2N5_9FIRM</name>
<dbReference type="Proteomes" id="UP000186777">
    <property type="component" value="Unassembled WGS sequence"/>
</dbReference>
<dbReference type="STRING" id="626940.BHW43_09675"/>
<comment type="caution">
    <text evidence="2">The sequence shown here is derived from an EMBL/GenBank/DDBJ whole genome shotgun (WGS) entry which is preliminary data.</text>
</comment>
<dbReference type="AlphaFoldDB" id="A0A1Q6R2N5"/>
<feature type="transmembrane region" description="Helical" evidence="1">
    <location>
        <begin position="22"/>
        <end position="41"/>
    </location>
</feature>
<keyword evidence="1" id="KW-1133">Transmembrane helix</keyword>
<keyword evidence="1" id="KW-0472">Membrane</keyword>
<dbReference type="RefSeq" id="WP_303680389.1">
    <property type="nucleotide sequence ID" value="NZ_MNTG01000044.1"/>
</dbReference>
<proteinExistence type="predicted"/>
<reference evidence="2 3" key="1">
    <citation type="journal article" date="2016" name="Nat. Biotechnol.">
        <title>Measurement of bacterial replication rates in microbial communities.</title>
        <authorList>
            <person name="Brown C.T."/>
            <person name="Olm M.R."/>
            <person name="Thomas B.C."/>
            <person name="Banfield J.F."/>
        </authorList>
    </citation>
    <scope>NUCLEOTIDE SEQUENCE [LARGE SCALE GENOMIC DNA]</scope>
    <source>
        <strain evidence="2">46_33</strain>
    </source>
</reference>
<evidence type="ECO:0000256" key="1">
    <source>
        <dbReference type="SAM" id="Phobius"/>
    </source>
</evidence>
<gene>
    <name evidence="2" type="ORF">BHW43_09675</name>
</gene>
<evidence type="ECO:0000313" key="3">
    <source>
        <dbReference type="Proteomes" id="UP000186777"/>
    </source>
</evidence>
<sequence>MEGTNIVPVMDMNRNNNYGDCWGGGMWFMWIIVLFALMGGWGGNWNNRGNMGAEIFANGSMTRDQIADQFSMQDIKDGIRGVQNGLCDGFYAQNSTMLNGFNGVQRDIMQTGYQLGSEIAQNRFAAQQCCCEQKQAIASLGYETNRNIDAVRYENAQNTCAIVNAVKEDGEKTRAIMVANQIQDLRDKLADRDRDLQTANFQLSQQAQSANLIGTLRPYPQPAYITSSPYQSVAANVAGACGCAYNVG</sequence>
<accession>A0A1Q6R2N5</accession>